<keyword evidence="6 7" id="KW-0012">Acyltransferase</keyword>
<reference evidence="7 8" key="1">
    <citation type="submission" date="2020-02" db="EMBL/GenBank/DDBJ databases">
        <title>Rhodobacter algicola sp. nov., isolated from microalga culture.</title>
        <authorList>
            <person name="Park C.-Y."/>
        </authorList>
    </citation>
    <scope>NUCLEOTIDE SEQUENCE [LARGE SCALE GENOMIC DNA]</scope>
    <source>
        <strain evidence="7 8">ETT8</strain>
    </source>
</reference>
<evidence type="ECO:0000256" key="6">
    <source>
        <dbReference type="ARBA" id="ARBA00023315"/>
    </source>
</evidence>
<dbReference type="Pfam" id="PF03279">
    <property type="entry name" value="Lip_A_acyltrans"/>
    <property type="match status" value="1"/>
</dbReference>
<proteinExistence type="predicted"/>
<dbReference type="PANTHER" id="PTHR30606">
    <property type="entry name" value="LIPID A BIOSYNTHESIS LAUROYL ACYLTRANSFERASE"/>
    <property type="match status" value="1"/>
</dbReference>
<comment type="subcellular location">
    <subcellularLocation>
        <location evidence="1">Cell inner membrane</location>
    </subcellularLocation>
</comment>
<evidence type="ECO:0000313" key="8">
    <source>
        <dbReference type="Proteomes" id="UP000481421"/>
    </source>
</evidence>
<evidence type="ECO:0000256" key="5">
    <source>
        <dbReference type="ARBA" id="ARBA00023136"/>
    </source>
</evidence>
<dbReference type="Proteomes" id="UP000481421">
    <property type="component" value="Unassembled WGS sequence"/>
</dbReference>
<keyword evidence="2" id="KW-1003">Cell membrane</keyword>
<protein>
    <submittedName>
        <fullName evidence="7">Lysophospholipid acyltransferase family protein</fullName>
    </submittedName>
</protein>
<keyword evidence="4 7" id="KW-0808">Transferase</keyword>
<dbReference type="PIRSF" id="PIRSF026649">
    <property type="entry name" value="MsbB"/>
    <property type="match status" value="1"/>
</dbReference>
<evidence type="ECO:0000313" key="7">
    <source>
        <dbReference type="EMBL" id="NEX44848.1"/>
    </source>
</evidence>
<dbReference type="CDD" id="cd07984">
    <property type="entry name" value="LPLAT_LABLAT-like"/>
    <property type="match status" value="1"/>
</dbReference>
<keyword evidence="8" id="KW-1185">Reference proteome</keyword>
<name>A0A6B3RIU2_9RHOB</name>
<dbReference type="AlphaFoldDB" id="A0A6B3RIU2"/>
<accession>A0A6B3RIU2</accession>
<organism evidence="7 8">
    <name type="scientific">Pseudotabrizicola algicola</name>
    <dbReference type="NCBI Taxonomy" id="2709381"/>
    <lineage>
        <taxon>Bacteria</taxon>
        <taxon>Pseudomonadati</taxon>
        <taxon>Pseudomonadota</taxon>
        <taxon>Alphaproteobacteria</taxon>
        <taxon>Rhodobacterales</taxon>
        <taxon>Paracoccaceae</taxon>
        <taxon>Pseudotabrizicola</taxon>
    </lineage>
</organism>
<dbReference type="RefSeq" id="WP_164608896.1">
    <property type="nucleotide sequence ID" value="NZ_JAAIKE010000001.1"/>
</dbReference>
<dbReference type="GO" id="GO:0016746">
    <property type="term" value="F:acyltransferase activity"/>
    <property type="evidence" value="ECO:0007669"/>
    <property type="project" value="UniProtKB-KW"/>
</dbReference>
<sequence>MTDTTAHKTGTWGQWLSDRAIRTVLWLLLALPYRWRVPLCGWVMARIVAPLAGWPKRIRDNLALTLPDLPADQIDRMVARVPENIGRTVIEIYSGAEFIARTTELPLTGDGVAALEAAHAARRPVILATGHFGNYDAVRAALIARGYPLGALYRPMSNPWFNDHYVQAIGTIGQPIFERGRAGMGQMLKHLRGGGMLGILPDQRMQKGVKLTFFGQEALTALSAADMALKYDAELIPTYAIRQPDGLSFQIIVDAPIPHGTPEAMTQALNDNLERLIRRYPDQWFWIHRRWKP</sequence>
<evidence type="ECO:0000256" key="3">
    <source>
        <dbReference type="ARBA" id="ARBA00022519"/>
    </source>
</evidence>
<evidence type="ECO:0000256" key="4">
    <source>
        <dbReference type="ARBA" id="ARBA00022679"/>
    </source>
</evidence>
<comment type="caution">
    <text evidence="7">The sequence shown here is derived from an EMBL/GenBank/DDBJ whole genome shotgun (WGS) entry which is preliminary data.</text>
</comment>
<keyword evidence="3" id="KW-0997">Cell inner membrane</keyword>
<dbReference type="EMBL" id="JAAIKE010000001">
    <property type="protein sequence ID" value="NEX44848.1"/>
    <property type="molecule type" value="Genomic_DNA"/>
</dbReference>
<evidence type="ECO:0000256" key="2">
    <source>
        <dbReference type="ARBA" id="ARBA00022475"/>
    </source>
</evidence>
<dbReference type="PANTHER" id="PTHR30606:SF10">
    <property type="entry name" value="PHOSPHATIDYLINOSITOL MANNOSIDE ACYLTRANSFERASE"/>
    <property type="match status" value="1"/>
</dbReference>
<dbReference type="GO" id="GO:0005886">
    <property type="term" value="C:plasma membrane"/>
    <property type="evidence" value="ECO:0007669"/>
    <property type="project" value="UniProtKB-SubCell"/>
</dbReference>
<gene>
    <name evidence="7" type="ORF">G3572_01425</name>
</gene>
<dbReference type="GO" id="GO:0009247">
    <property type="term" value="P:glycolipid biosynthetic process"/>
    <property type="evidence" value="ECO:0007669"/>
    <property type="project" value="UniProtKB-ARBA"/>
</dbReference>
<dbReference type="InterPro" id="IPR004960">
    <property type="entry name" value="LipA_acyltrans"/>
</dbReference>
<evidence type="ECO:0000256" key="1">
    <source>
        <dbReference type="ARBA" id="ARBA00004533"/>
    </source>
</evidence>
<keyword evidence="5" id="KW-0472">Membrane</keyword>